<proteinExistence type="predicted"/>
<evidence type="ECO:0000313" key="2">
    <source>
        <dbReference type="Proteomes" id="UP001348641"/>
    </source>
</evidence>
<reference evidence="1 2" key="1">
    <citation type="submission" date="2023-07" db="EMBL/GenBank/DDBJ databases">
        <authorList>
            <person name="Girao M."/>
            <person name="Carvalho M.F."/>
        </authorList>
    </citation>
    <scope>NUCLEOTIDE SEQUENCE [LARGE SCALE GENOMIC DNA]</scope>
    <source>
        <strain evidence="1 2">66/93</strain>
    </source>
</reference>
<comment type="caution">
    <text evidence="1">The sequence shown here is derived from an EMBL/GenBank/DDBJ whole genome shotgun (WGS) entry which is preliminary data.</text>
</comment>
<protein>
    <submittedName>
        <fullName evidence="1">Uncharacterized protein</fullName>
    </submittedName>
</protein>
<dbReference type="Proteomes" id="UP001348641">
    <property type="component" value="Unassembled WGS sequence"/>
</dbReference>
<name>A0ABU7KNN8_9ACTN</name>
<dbReference type="RefSeq" id="WP_330157517.1">
    <property type="nucleotide sequence ID" value="NZ_BAAAJA010000096.1"/>
</dbReference>
<organism evidence="1 2">
    <name type="scientific">Nocardiopsis tropica</name>
    <dbReference type="NCBI Taxonomy" id="109330"/>
    <lineage>
        <taxon>Bacteria</taxon>
        <taxon>Bacillati</taxon>
        <taxon>Actinomycetota</taxon>
        <taxon>Actinomycetes</taxon>
        <taxon>Streptosporangiales</taxon>
        <taxon>Nocardiopsidaceae</taxon>
        <taxon>Nocardiopsis</taxon>
    </lineage>
</organism>
<sequence>MPTYPAEDPHISLAEAIEQKKAEEAAERIRAKIAESKARQAEKAKKKDT</sequence>
<gene>
    <name evidence="1" type="ORF">Q8A49_07270</name>
</gene>
<evidence type="ECO:0000313" key="1">
    <source>
        <dbReference type="EMBL" id="MEE2050292.1"/>
    </source>
</evidence>
<accession>A0ABU7KNN8</accession>
<dbReference type="EMBL" id="JAUUCC010000013">
    <property type="protein sequence ID" value="MEE2050292.1"/>
    <property type="molecule type" value="Genomic_DNA"/>
</dbReference>